<name>A0A6M5YWW1_9BACT</name>
<dbReference type="AlphaFoldDB" id="A0A6M5YWW1"/>
<keyword evidence="2" id="KW-1185">Reference proteome</keyword>
<accession>A0A6M5YWW1</accession>
<gene>
    <name evidence="1" type="ORF">FTUN_6039</name>
</gene>
<protein>
    <submittedName>
        <fullName evidence="1">Uncharacterized protein</fullName>
    </submittedName>
</protein>
<reference evidence="2" key="1">
    <citation type="submission" date="2020-05" db="EMBL/GenBank/DDBJ databases">
        <title>Frigoriglobus tundricola gen. nov., sp. nov., a psychrotolerant cellulolytic planctomycete of the family Gemmataceae with two divergent copies of 16S rRNA gene.</title>
        <authorList>
            <person name="Kulichevskaya I.S."/>
            <person name="Ivanova A.A."/>
            <person name="Naumoff D.G."/>
            <person name="Beletsky A.V."/>
            <person name="Rijpstra W.I.C."/>
            <person name="Sinninghe Damste J.S."/>
            <person name="Mardanov A.V."/>
            <person name="Ravin N.V."/>
            <person name="Dedysh S.N."/>
        </authorList>
    </citation>
    <scope>NUCLEOTIDE SEQUENCE [LARGE SCALE GENOMIC DNA]</scope>
    <source>
        <strain evidence="2">PL17</strain>
    </source>
</reference>
<dbReference type="Proteomes" id="UP000503447">
    <property type="component" value="Chromosome"/>
</dbReference>
<dbReference type="EMBL" id="CP053452">
    <property type="protein sequence ID" value="QJW98449.1"/>
    <property type="molecule type" value="Genomic_DNA"/>
</dbReference>
<evidence type="ECO:0000313" key="1">
    <source>
        <dbReference type="EMBL" id="QJW98449.1"/>
    </source>
</evidence>
<dbReference type="KEGG" id="ftj:FTUN_6039"/>
<proteinExistence type="predicted"/>
<dbReference type="RefSeq" id="WP_171473632.1">
    <property type="nucleotide sequence ID" value="NZ_CP053452.2"/>
</dbReference>
<sequence>MAFVSNFHAGVIATAINMKSDALLAMLLKIEEEFEDVTKLRSILEAMADVPK</sequence>
<evidence type="ECO:0000313" key="2">
    <source>
        <dbReference type="Proteomes" id="UP000503447"/>
    </source>
</evidence>
<organism evidence="1 2">
    <name type="scientific">Frigoriglobus tundricola</name>
    <dbReference type="NCBI Taxonomy" id="2774151"/>
    <lineage>
        <taxon>Bacteria</taxon>
        <taxon>Pseudomonadati</taxon>
        <taxon>Planctomycetota</taxon>
        <taxon>Planctomycetia</taxon>
        <taxon>Gemmatales</taxon>
        <taxon>Gemmataceae</taxon>
        <taxon>Frigoriglobus</taxon>
    </lineage>
</organism>